<reference evidence="3" key="1">
    <citation type="journal article" date="2020" name="Stud. Mycol.">
        <title>101 Dothideomycetes genomes: A test case for predicting lifestyles and emergence of pathogens.</title>
        <authorList>
            <person name="Haridas S."/>
            <person name="Albert R."/>
            <person name="Binder M."/>
            <person name="Bloem J."/>
            <person name="LaButti K."/>
            <person name="Salamov A."/>
            <person name="Andreopoulos B."/>
            <person name="Baker S."/>
            <person name="Barry K."/>
            <person name="Bills G."/>
            <person name="Bluhm B."/>
            <person name="Cannon C."/>
            <person name="Castanera R."/>
            <person name="Culley D."/>
            <person name="Daum C."/>
            <person name="Ezra D."/>
            <person name="Gonzalez J."/>
            <person name="Henrissat B."/>
            <person name="Kuo A."/>
            <person name="Liang C."/>
            <person name="Lipzen A."/>
            <person name="Lutzoni F."/>
            <person name="Magnuson J."/>
            <person name="Mondo S."/>
            <person name="Nolan M."/>
            <person name="Ohm R."/>
            <person name="Pangilinan J."/>
            <person name="Park H.-J."/>
            <person name="Ramirez L."/>
            <person name="Alfaro M."/>
            <person name="Sun H."/>
            <person name="Tritt A."/>
            <person name="Yoshinaga Y."/>
            <person name="Zwiers L.-H."/>
            <person name="Turgeon B."/>
            <person name="Goodwin S."/>
            <person name="Spatafora J."/>
            <person name="Crous P."/>
            <person name="Grigoriev I."/>
        </authorList>
    </citation>
    <scope>NUCLEOTIDE SEQUENCE [LARGE SCALE GENOMIC DNA]</scope>
    <source>
        <strain evidence="3">CBS 304.66</strain>
    </source>
</reference>
<sequence>MNKKSRRDAAQDMTKAELQSEMARENAELYRSRGSRGFYEGAGGRASAEERGEQQRSTFSWPGITQRPSPSARDVLIPLTKDTATLPASPTAFTVPHSGIASHPHTVPLSPTTATATTTAVAAAATAAAAAVAATADASQFHYCARFSYETLESRK</sequence>
<feature type="compositionally biased region" description="Basic and acidic residues" evidence="1">
    <location>
        <begin position="22"/>
        <end position="31"/>
    </location>
</feature>
<accession>A0A9P4K6W8</accession>
<gene>
    <name evidence="2" type="ORF">CC78DRAFT_581086</name>
</gene>
<proteinExistence type="predicted"/>
<comment type="caution">
    <text evidence="2">The sequence shown here is derived from an EMBL/GenBank/DDBJ whole genome shotgun (WGS) entry which is preliminary data.</text>
</comment>
<dbReference type="Proteomes" id="UP000800093">
    <property type="component" value="Unassembled WGS sequence"/>
</dbReference>
<name>A0A9P4K6W8_9PLEO</name>
<dbReference type="AlphaFoldDB" id="A0A9P4K6W8"/>
<organism evidence="2 3">
    <name type="scientific">Lojkania enalia</name>
    <dbReference type="NCBI Taxonomy" id="147567"/>
    <lineage>
        <taxon>Eukaryota</taxon>
        <taxon>Fungi</taxon>
        <taxon>Dikarya</taxon>
        <taxon>Ascomycota</taxon>
        <taxon>Pezizomycotina</taxon>
        <taxon>Dothideomycetes</taxon>
        <taxon>Pleosporomycetidae</taxon>
        <taxon>Pleosporales</taxon>
        <taxon>Pleosporales incertae sedis</taxon>
        <taxon>Lojkania</taxon>
    </lineage>
</organism>
<dbReference type="EMBL" id="ML986622">
    <property type="protein sequence ID" value="KAF2263707.1"/>
    <property type="molecule type" value="Genomic_DNA"/>
</dbReference>
<evidence type="ECO:0000313" key="2">
    <source>
        <dbReference type="EMBL" id="KAF2263707.1"/>
    </source>
</evidence>
<protein>
    <submittedName>
        <fullName evidence="2">Uncharacterized protein</fullName>
    </submittedName>
</protein>
<evidence type="ECO:0000256" key="1">
    <source>
        <dbReference type="SAM" id="MobiDB-lite"/>
    </source>
</evidence>
<keyword evidence="3" id="KW-1185">Reference proteome</keyword>
<evidence type="ECO:0000313" key="3">
    <source>
        <dbReference type="Proteomes" id="UP000800093"/>
    </source>
</evidence>
<feature type="region of interest" description="Disordered" evidence="1">
    <location>
        <begin position="1"/>
        <end position="72"/>
    </location>
</feature>